<name>A0AAD7KD09_9AGAR</name>
<evidence type="ECO:0000313" key="1">
    <source>
        <dbReference type="EMBL" id="KAJ7780637.1"/>
    </source>
</evidence>
<protein>
    <submittedName>
        <fullName evidence="1">Uncharacterized protein</fullName>
    </submittedName>
</protein>
<sequence length="128" mass="14496">MRKARNKYHSTIRWEKCAHWKDYITNLPHCNLYKAAKYTLNPGASSSSSRVPDLVNADGDVATTPAEKEAFFHAKFFPPEAPLPTPTFMVDHIKKAITKIAPLKRLLRFNGQNNATAKIPPIERLSYT</sequence>
<dbReference type="AlphaFoldDB" id="A0AAD7KD09"/>
<comment type="caution">
    <text evidence="1">The sequence shown here is derived from an EMBL/GenBank/DDBJ whole genome shotgun (WGS) entry which is preliminary data.</text>
</comment>
<reference evidence="1" key="1">
    <citation type="submission" date="2023-03" db="EMBL/GenBank/DDBJ databases">
        <title>Massive genome expansion in bonnet fungi (Mycena s.s.) driven by repeated elements and novel gene families across ecological guilds.</title>
        <authorList>
            <consortium name="Lawrence Berkeley National Laboratory"/>
            <person name="Harder C.B."/>
            <person name="Miyauchi S."/>
            <person name="Viragh M."/>
            <person name="Kuo A."/>
            <person name="Thoen E."/>
            <person name="Andreopoulos B."/>
            <person name="Lu D."/>
            <person name="Skrede I."/>
            <person name="Drula E."/>
            <person name="Henrissat B."/>
            <person name="Morin E."/>
            <person name="Kohler A."/>
            <person name="Barry K."/>
            <person name="LaButti K."/>
            <person name="Morin E."/>
            <person name="Salamov A."/>
            <person name="Lipzen A."/>
            <person name="Mereny Z."/>
            <person name="Hegedus B."/>
            <person name="Baldrian P."/>
            <person name="Stursova M."/>
            <person name="Weitz H."/>
            <person name="Taylor A."/>
            <person name="Grigoriev I.V."/>
            <person name="Nagy L.G."/>
            <person name="Martin F."/>
            <person name="Kauserud H."/>
        </authorList>
    </citation>
    <scope>NUCLEOTIDE SEQUENCE</scope>
    <source>
        <strain evidence="1">CBHHK188m</strain>
    </source>
</reference>
<gene>
    <name evidence="1" type="ORF">DFH07DRAFT_949866</name>
</gene>
<proteinExistence type="predicted"/>
<keyword evidence="2" id="KW-1185">Reference proteome</keyword>
<accession>A0AAD7KD09</accession>
<dbReference type="EMBL" id="JARJLG010000005">
    <property type="protein sequence ID" value="KAJ7780637.1"/>
    <property type="molecule type" value="Genomic_DNA"/>
</dbReference>
<evidence type="ECO:0000313" key="2">
    <source>
        <dbReference type="Proteomes" id="UP001215280"/>
    </source>
</evidence>
<organism evidence="1 2">
    <name type="scientific">Mycena maculata</name>
    <dbReference type="NCBI Taxonomy" id="230809"/>
    <lineage>
        <taxon>Eukaryota</taxon>
        <taxon>Fungi</taxon>
        <taxon>Dikarya</taxon>
        <taxon>Basidiomycota</taxon>
        <taxon>Agaricomycotina</taxon>
        <taxon>Agaricomycetes</taxon>
        <taxon>Agaricomycetidae</taxon>
        <taxon>Agaricales</taxon>
        <taxon>Marasmiineae</taxon>
        <taxon>Mycenaceae</taxon>
        <taxon>Mycena</taxon>
    </lineage>
</organism>
<dbReference type="Proteomes" id="UP001215280">
    <property type="component" value="Unassembled WGS sequence"/>
</dbReference>